<evidence type="ECO:0000256" key="3">
    <source>
        <dbReference type="ARBA" id="ARBA00007653"/>
    </source>
</evidence>
<proteinExistence type="inferred from homology"/>
<dbReference type="GO" id="GO:0005829">
    <property type="term" value="C:cytosol"/>
    <property type="evidence" value="ECO:0007669"/>
    <property type="project" value="TreeGrafter"/>
</dbReference>
<keyword evidence="8 12" id="KW-0274">FAD</keyword>
<evidence type="ECO:0000256" key="5">
    <source>
        <dbReference type="ARBA" id="ARBA00022490"/>
    </source>
</evidence>
<dbReference type="RefSeq" id="WP_301200987.1">
    <property type="nucleotide sequence ID" value="NZ_JAPDPI010000035.1"/>
</dbReference>
<keyword evidence="15" id="KW-1185">Reference proteome</keyword>
<dbReference type="InterPro" id="IPR049312">
    <property type="entry name" value="GIDA_C_N"/>
</dbReference>
<comment type="cofactor">
    <cofactor evidence="1 12">
        <name>FAD</name>
        <dbReference type="ChEBI" id="CHEBI:57692"/>
    </cofactor>
</comment>
<dbReference type="FunFam" id="3.50.50.60:FF:000002">
    <property type="entry name" value="tRNA uridine 5-carboxymethylaminomethyl modification enzyme MnmG"/>
    <property type="match status" value="1"/>
</dbReference>
<dbReference type="PROSITE" id="PS01281">
    <property type="entry name" value="GIDA_2"/>
    <property type="match status" value="1"/>
</dbReference>
<name>A0AAE3MFG0_9BACT</name>
<evidence type="ECO:0000256" key="2">
    <source>
        <dbReference type="ARBA" id="ARBA00003717"/>
    </source>
</evidence>
<dbReference type="HAMAP" id="MF_00129">
    <property type="entry name" value="MnmG_GidA"/>
    <property type="match status" value="1"/>
</dbReference>
<dbReference type="Pfam" id="PF01134">
    <property type="entry name" value="GIDA"/>
    <property type="match status" value="1"/>
</dbReference>
<evidence type="ECO:0000256" key="9">
    <source>
        <dbReference type="ARBA" id="ARBA00023027"/>
    </source>
</evidence>
<dbReference type="Proteomes" id="UP001207408">
    <property type="component" value="Unassembled WGS sequence"/>
</dbReference>
<dbReference type="InterPro" id="IPR004416">
    <property type="entry name" value="MnmG"/>
</dbReference>
<dbReference type="InterPro" id="IPR002218">
    <property type="entry name" value="MnmG-rel"/>
</dbReference>
<dbReference type="SMART" id="SM01228">
    <property type="entry name" value="GIDA_assoc_3"/>
    <property type="match status" value="1"/>
</dbReference>
<dbReference type="GO" id="GO:0030488">
    <property type="term" value="P:tRNA methylation"/>
    <property type="evidence" value="ECO:0007669"/>
    <property type="project" value="TreeGrafter"/>
</dbReference>
<protein>
    <recommendedName>
        <fullName evidence="4 12">tRNA uridine 5-carboxymethylaminomethyl modification enzyme MnmG</fullName>
    </recommendedName>
    <alternativeName>
        <fullName evidence="11 12">Glucose-inhibited division protein A</fullName>
    </alternativeName>
</protein>
<accession>A0AAE3MFG0</accession>
<evidence type="ECO:0000256" key="12">
    <source>
        <dbReference type="HAMAP-Rule" id="MF_00129"/>
    </source>
</evidence>
<comment type="function">
    <text evidence="2 12">NAD-binding protein involved in the addition of a carboxymethylaminomethyl (cmnm) group at the wobble position (U34) of certain tRNAs, forming tRNA-cmnm(5)s(2)U34.</text>
</comment>
<keyword evidence="5 12" id="KW-0963">Cytoplasm</keyword>
<dbReference type="Gene3D" id="3.50.50.60">
    <property type="entry name" value="FAD/NAD(P)-binding domain"/>
    <property type="match status" value="2"/>
</dbReference>
<dbReference type="PANTHER" id="PTHR11806">
    <property type="entry name" value="GLUCOSE INHIBITED DIVISION PROTEIN A"/>
    <property type="match status" value="1"/>
</dbReference>
<dbReference type="Gene3D" id="1.10.10.1800">
    <property type="entry name" value="tRNA uridine 5-carboxymethylaminomethyl modification enzyme MnmG/GidA"/>
    <property type="match status" value="1"/>
</dbReference>
<comment type="subunit">
    <text evidence="10 12">Homodimer. Heterotetramer of two MnmE and two MnmG subunits.</text>
</comment>
<dbReference type="InterPro" id="IPR020595">
    <property type="entry name" value="MnmG-rel_CS"/>
</dbReference>
<dbReference type="FunFam" id="1.10.10.1800:FF:000003">
    <property type="entry name" value="tRNA uridine 5-carboxymethylaminomethyl modification enzyme MnmG"/>
    <property type="match status" value="1"/>
</dbReference>
<dbReference type="GO" id="GO:0050660">
    <property type="term" value="F:flavin adenine dinucleotide binding"/>
    <property type="evidence" value="ECO:0007669"/>
    <property type="project" value="UniProtKB-UniRule"/>
</dbReference>
<gene>
    <name evidence="12 14" type="primary">mnmG</name>
    <name evidence="12" type="synonym">gidA</name>
    <name evidence="14" type="ORF">OM074_15305</name>
</gene>
<keyword evidence="6 12" id="KW-0285">Flavoprotein</keyword>
<dbReference type="Pfam" id="PF21680">
    <property type="entry name" value="GIDA_C_1st"/>
    <property type="match status" value="1"/>
</dbReference>
<dbReference type="AlphaFoldDB" id="A0AAE3MFG0"/>
<comment type="subcellular location">
    <subcellularLocation>
        <location evidence="12">Cytoplasm</location>
    </subcellularLocation>
</comment>
<dbReference type="InterPro" id="IPR026904">
    <property type="entry name" value="MnmG_C"/>
</dbReference>
<dbReference type="InterPro" id="IPR040131">
    <property type="entry name" value="MnmG_N"/>
</dbReference>
<keyword evidence="9 12" id="KW-0520">NAD</keyword>
<feature type="binding site" evidence="12">
    <location>
        <position position="178"/>
    </location>
    <ligand>
        <name>FAD</name>
        <dbReference type="ChEBI" id="CHEBI:57692"/>
    </ligand>
</feature>
<feature type="binding site" evidence="12">
    <location>
        <position position="368"/>
    </location>
    <ligand>
        <name>FAD</name>
        <dbReference type="ChEBI" id="CHEBI:57692"/>
    </ligand>
</feature>
<evidence type="ECO:0000256" key="10">
    <source>
        <dbReference type="ARBA" id="ARBA00025948"/>
    </source>
</evidence>
<evidence type="ECO:0000256" key="1">
    <source>
        <dbReference type="ARBA" id="ARBA00001974"/>
    </source>
</evidence>
<comment type="caution">
    <text evidence="14">The sequence shown here is derived from an EMBL/GenBank/DDBJ whole genome shotgun (WGS) entry which is preliminary data.</text>
</comment>
<feature type="binding site" evidence="12">
    <location>
        <begin position="271"/>
        <end position="285"/>
    </location>
    <ligand>
        <name>NAD(+)</name>
        <dbReference type="ChEBI" id="CHEBI:57540"/>
    </ligand>
</feature>
<dbReference type="InterPro" id="IPR044920">
    <property type="entry name" value="MnmG_C_subdom_sf"/>
</dbReference>
<dbReference type="NCBIfam" id="TIGR00136">
    <property type="entry name" value="mnmG_gidA"/>
    <property type="match status" value="1"/>
</dbReference>
<evidence type="ECO:0000259" key="13">
    <source>
        <dbReference type="SMART" id="SM01228"/>
    </source>
</evidence>
<sequence length="625" mass="70154">MDFNYDIIVVGAGHAGCEAAAAAANLGSKTLLITMDMNKIAQMSCNPAIGGIAKGQIVREIDALGGFCGIVTDRASIQFRLLNRSKGPAMWSPRAQCDRMVFSHEWRSVLENTDNLSFWQDTVVDLNLDVEGAYKVITQLGVEFECKAIILTNGTFLNGLMHIGKVQVEGGRISEPSSYGITGKLFKAGFQTDRMKTGTPVRIDARTIDFSKCLEQTGEDTFYKFSYLPNVQRTLKQKSCWLTYTNESVHTSLRNGLNESPLYDGTIQSIGPRYCPSIETKIVTFADKDKHQLHLEPEGETTIEYYLNGFSSSLPLKVQLEALKQIPGLENAKIFRPGYAIEYDFFDPTQLKHTLETKLVNNLYFAGQINGTTGYEEAGAQGLMAAINAHQKLQGKNEFVLGRDEAYIGVLIDDLVTKGVDEPYRMFTSRAEYRILLRQDDADVRLTKKSYEIGLASEERKVLLEEKIKVRDEIIDFIENFSIKPVYINEYLESVGTTPLKQTVKLKDILLRPQVEIFGLIDAVTPFKKFLDIVPLDRREEIIASAEIFIKYQGYINREKLMAEKLSRLENLNIKGRFKYEEIKSISTEARQKLSKIDPSTIGQASRISGVSPSDINVLLVLMGR</sequence>
<evidence type="ECO:0000313" key="14">
    <source>
        <dbReference type="EMBL" id="MCW3807003.1"/>
    </source>
</evidence>
<dbReference type="PROSITE" id="PS01280">
    <property type="entry name" value="GIDA_1"/>
    <property type="match status" value="1"/>
</dbReference>
<feature type="binding site" evidence="12">
    <location>
        <position position="123"/>
    </location>
    <ligand>
        <name>FAD</name>
        <dbReference type="ChEBI" id="CHEBI:57692"/>
    </ligand>
</feature>
<organism evidence="14 15">
    <name type="scientific">Plebeiibacterium marinum</name>
    <dbReference type="NCBI Taxonomy" id="2992111"/>
    <lineage>
        <taxon>Bacteria</taxon>
        <taxon>Pseudomonadati</taxon>
        <taxon>Bacteroidota</taxon>
        <taxon>Bacteroidia</taxon>
        <taxon>Marinilabiliales</taxon>
        <taxon>Marinilabiliaceae</taxon>
        <taxon>Plebeiibacterium</taxon>
    </lineage>
</organism>
<evidence type="ECO:0000256" key="4">
    <source>
        <dbReference type="ARBA" id="ARBA00020461"/>
    </source>
</evidence>
<reference evidence="14" key="1">
    <citation type="submission" date="2022-10" db="EMBL/GenBank/DDBJ databases">
        <authorList>
            <person name="Yu W.X."/>
        </authorList>
    </citation>
    <scope>NUCLEOTIDE SEQUENCE</scope>
    <source>
        <strain evidence="14">D04</strain>
    </source>
</reference>
<evidence type="ECO:0000256" key="7">
    <source>
        <dbReference type="ARBA" id="ARBA00022694"/>
    </source>
</evidence>
<dbReference type="EMBL" id="JAPDPI010000035">
    <property type="protein sequence ID" value="MCW3807003.1"/>
    <property type="molecule type" value="Genomic_DNA"/>
</dbReference>
<dbReference type="GO" id="GO:0002098">
    <property type="term" value="P:tRNA wobble uridine modification"/>
    <property type="evidence" value="ECO:0007669"/>
    <property type="project" value="InterPro"/>
</dbReference>
<dbReference type="Gene3D" id="1.10.150.570">
    <property type="entry name" value="GidA associated domain, C-terminal subdomain"/>
    <property type="match status" value="1"/>
</dbReference>
<dbReference type="PANTHER" id="PTHR11806:SF0">
    <property type="entry name" value="PROTEIN MTO1 HOMOLOG, MITOCHONDRIAL"/>
    <property type="match status" value="1"/>
</dbReference>
<dbReference type="InterPro" id="IPR047001">
    <property type="entry name" value="MnmG_C_subdom"/>
</dbReference>
<evidence type="ECO:0000256" key="11">
    <source>
        <dbReference type="ARBA" id="ARBA00031800"/>
    </source>
</evidence>
<feature type="binding site" evidence="12">
    <location>
        <begin position="11"/>
        <end position="16"/>
    </location>
    <ligand>
        <name>FAD</name>
        <dbReference type="ChEBI" id="CHEBI:57692"/>
    </ligand>
</feature>
<dbReference type="SUPFAM" id="SSF51905">
    <property type="entry name" value="FAD/NAD(P)-binding domain"/>
    <property type="match status" value="1"/>
</dbReference>
<comment type="similarity">
    <text evidence="3 12">Belongs to the MnmG family.</text>
</comment>
<keyword evidence="7 12" id="KW-0819">tRNA processing</keyword>
<evidence type="ECO:0000256" key="6">
    <source>
        <dbReference type="ARBA" id="ARBA00022630"/>
    </source>
</evidence>
<dbReference type="InterPro" id="IPR036188">
    <property type="entry name" value="FAD/NAD-bd_sf"/>
</dbReference>
<dbReference type="FunFam" id="1.10.150.570:FF:000001">
    <property type="entry name" value="tRNA uridine 5-carboxymethylaminomethyl modification enzyme MnmG"/>
    <property type="match status" value="1"/>
</dbReference>
<feature type="domain" description="tRNA uridine 5-carboxymethylaminomethyl modification enzyme C-terminal subdomain" evidence="13">
    <location>
        <begin position="550"/>
        <end position="621"/>
    </location>
</feature>
<evidence type="ECO:0000313" key="15">
    <source>
        <dbReference type="Proteomes" id="UP001207408"/>
    </source>
</evidence>
<evidence type="ECO:0000256" key="8">
    <source>
        <dbReference type="ARBA" id="ARBA00022827"/>
    </source>
</evidence>
<dbReference type="Pfam" id="PF13932">
    <property type="entry name" value="SAM_GIDA_C"/>
    <property type="match status" value="1"/>
</dbReference>